<evidence type="ECO:0000313" key="3">
    <source>
        <dbReference type="EMBL" id="KAK6937768.1"/>
    </source>
</evidence>
<organism evidence="3 4">
    <name type="scientific">Dillenia turbinata</name>
    <dbReference type="NCBI Taxonomy" id="194707"/>
    <lineage>
        <taxon>Eukaryota</taxon>
        <taxon>Viridiplantae</taxon>
        <taxon>Streptophyta</taxon>
        <taxon>Embryophyta</taxon>
        <taxon>Tracheophyta</taxon>
        <taxon>Spermatophyta</taxon>
        <taxon>Magnoliopsida</taxon>
        <taxon>eudicotyledons</taxon>
        <taxon>Gunneridae</taxon>
        <taxon>Pentapetalae</taxon>
        <taxon>Dilleniales</taxon>
        <taxon>Dilleniaceae</taxon>
        <taxon>Dillenia</taxon>
    </lineage>
</organism>
<feature type="compositionally biased region" description="Basic and acidic residues" evidence="1">
    <location>
        <begin position="162"/>
        <end position="180"/>
    </location>
</feature>
<dbReference type="GO" id="GO:0006353">
    <property type="term" value="P:DNA-templated transcription termination"/>
    <property type="evidence" value="ECO:0007669"/>
    <property type="project" value="InterPro"/>
</dbReference>
<proteinExistence type="predicted"/>
<evidence type="ECO:0000313" key="4">
    <source>
        <dbReference type="Proteomes" id="UP001370490"/>
    </source>
</evidence>
<comment type="caution">
    <text evidence="3">The sequence shown here is derived from an EMBL/GenBank/DDBJ whole genome shotgun (WGS) entry which is preliminary data.</text>
</comment>
<dbReference type="EMBL" id="JBAMMX010000006">
    <property type="protein sequence ID" value="KAK6937768.1"/>
    <property type="molecule type" value="Genomic_DNA"/>
</dbReference>
<keyword evidence="4" id="KW-1185">Reference proteome</keyword>
<dbReference type="InterPro" id="IPR011112">
    <property type="entry name" value="Rho-like_N"/>
</dbReference>
<feature type="domain" description="Rho termination factor-like N-terminal" evidence="2">
    <location>
        <begin position="360"/>
        <end position="395"/>
    </location>
</feature>
<dbReference type="Pfam" id="PF07498">
    <property type="entry name" value="Rho_N"/>
    <property type="match status" value="1"/>
</dbReference>
<feature type="compositionally biased region" description="Acidic residues" evidence="1">
    <location>
        <begin position="328"/>
        <end position="355"/>
    </location>
</feature>
<name>A0AAN8W0P2_9MAGN</name>
<reference evidence="3 4" key="1">
    <citation type="submission" date="2023-12" db="EMBL/GenBank/DDBJ databases">
        <title>A high-quality genome assembly for Dillenia turbinata (Dilleniales).</title>
        <authorList>
            <person name="Chanderbali A."/>
        </authorList>
    </citation>
    <scope>NUCLEOTIDE SEQUENCE [LARGE SCALE GENOMIC DNA]</scope>
    <source>
        <strain evidence="3">LSX21</strain>
        <tissue evidence="3">Leaf</tissue>
    </source>
</reference>
<evidence type="ECO:0000256" key="1">
    <source>
        <dbReference type="SAM" id="MobiDB-lite"/>
    </source>
</evidence>
<dbReference type="Proteomes" id="UP001370490">
    <property type="component" value="Unassembled WGS sequence"/>
</dbReference>
<feature type="compositionally biased region" description="Polar residues" evidence="1">
    <location>
        <begin position="268"/>
        <end position="292"/>
    </location>
</feature>
<gene>
    <name evidence="3" type="ORF">RJ641_031276</name>
</gene>
<sequence length="398" mass="44419">MVIHLYGALPTISRAICSIMGFGPSDGRCLPCSGVSGRAITISSGASSSDHTILSHFKVVSLKCAFKRPTFTCNANSSGHKRNQDFPRQHKQGFSRGRNRQNEERDNYDNFDDSELFSSKNGPLLSLSNGPKFQATAIPGPREKEIVELFRKVQAQLRERAALKEEQKHEAKQGQGKESETVDSLLKLLRKHSVEQGRRRTSSGSSRDVIAYQPEQNGAFREEKRTSFSDSNRIVRDEAQEPRVSSPSRPRSKFRRKSPVPPGKYQHVYSTEGSVNSTSHLNSGGNRETSFIETLPVSGPEDFVESQSAPEPEGELQPELEPSFSDEPVLDEMSEFEPSDTDEAYNDANEEDEEGIQQTDLSAMKLADLRLLAKSRGLKRFSKLKKQELVELLDGRLT</sequence>
<evidence type="ECO:0000259" key="2">
    <source>
        <dbReference type="SMART" id="SM00959"/>
    </source>
</evidence>
<dbReference type="AlphaFoldDB" id="A0AAN8W0P2"/>
<protein>
    <submittedName>
        <fullName evidence="3">Rho termination factor, N-terminal</fullName>
    </submittedName>
</protein>
<dbReference type="PANTHER" id="PTHR34449">
    <property type="entry name" value="RHO TERMINATION FACTOR"/>
    <property type="match status" value="1"/>
</dbReference>
<feature type="compositionally biased region" description="Basic and acidic residues" evidence="1">
    <location>
        <begin position="220"/>
        <end position="241"/>
    </location>
</feature>
<dbReference type="PANTHER" id="PTHR34449:SF5">
    <property type="entry name" value="ATP BINDING _ ATPASE"/>
    <property type="match status" value="1"/>
</dbReference>
<feature type="region of interest" description="Disordered" evidence="1">
    <location>
        <begin position="76"/>
        <end position="113"/>
    </location>
</feature>
<feature type="compositionally biased region" description="Basic residues" evidence="1">
    <location>
        <begin position="89"/>
        <end position="99"/>
    </location>
</feature>
<dbReference type="Gene3D" id="1.10.720.10">
    <property type="match status" value="1"/>
</dbReference>
<feature type="region of interest" description="Disordered" evidence="1">
    <location>
        <begin position="162"/>
        <end position="357"/>
    </location>
</feature>
<accession>A0AAN8W0P2</accession>
<dbReference type="SMART" id="SM00959">
    <property type="entry name" value="Rho_N"/>
    <property type="match status" value="1"/>
</dbReference>